<dbReference type="EMBL" id="JAFIQS020000009">
    <property type="protein sequence ID" value="KAH9477580.1"/>
    <property type="molecule type" value="Genomic_DNA"/>
</dbReference>
<sequence length="172" mass="18733">MFGQKSAPSETASGCHVAFSSMTSVRLAAAWEALFVYDSIIFGLIVVKTWRARQDHAITGISIPLISLILRDGAVYFAVMALCNLANIVTFYLCGPFLRGGLSTFASSMSVTMMSRLMLNLHETAEAGIYSTGITTTRRNHLEQATDPTLDIVPPSAVSDTDTVQSKRRKQH</sequence>
<evidence type="ECO:0000313" key="1">
    <source>
        <dbReference type="EMBL" id="KAH9477580.1"/>
    </source>
</evidence>
<organism evidence="1 2">
    <name type="scientific">Psilocybe cubensis</name>
    <name type="common">Psychedelic mushroom</name>
    <name type="synonym">Stropharia cubensis</name>
    <dbReference type="NCBI Taxonomy" id="181762"/>
    <lineage>
        <taxon>Eukaryota</taxon>
        <taxon>Fungi</taxon>
        <taxon>Dikarya</taxon>
        <taxon>Basidiomycota</taxon>
        <taxon>Agaricomycotina</taxon>
        <taxon>Agaricomycetes</taxon>
        <taxon>Agaricomycetidae</taxon>
        <taxon>Agaricales</taxon>
        <taxon>Agaricineae</taxon>
        <taxon>Strophariaceae</taxon>
        <taxon>Psilocybe</taxon>
    </lineage>
</organism>
<dbReference type="Proteomes" id="UP000664032">
    <property type="component" value="Unassembled WGS sequence"/>
</dbReference>
<proteinExistence type="predicted"/>
<evidence type="ECO:0000313" key="2">
    <source>
        <dbReference type="Proteomes" id="UP000664032"/>
    </source>
</evidence>
<protein>
    <submittedName>
        <fullName evidence="1">Uncharacterized protein</fullName>
    </submittedName>
</protein>
<keyword evidence="2" id="KW-1185">Reference proteome</keyword>
<reference evidence="1" key="1">
    <citation type="submission" date="2021-10" db="EMBL/GenBank/DDBJ databases">
        <title>Psilocybe cubensis genome.</title>
        <authorList>
            <person name="Mckernan K.J."/>
            <person name="Crawford S."/>
            <person name="Trippe A."/>
            <person name="Kane L.T."/>
            <person name="Mclaughlin S."/>
        </authorList>
    </citation>
    <scope>NUCLEOTIDE SEQUENCE</scope>
    <source>
        <strain evidence="1">MGC-MH-2018</strain>
    </source>
</reference>
<comment type="caution">
    <text evidence="1">The sequence shown here is derived from an EMBL/GenBank/DDBJ whole genome shotgun (WGS) entry which is preliminary data.</text>
</comment>
<accession>A0ACB8GPB5</accession>
<name>A0ACB8GPB5_PSICU</name>
<gene>
    <name evidence="1" type="ORF">JR316_0009802</name>
</gene>